<keyword evidence="3" id="KW-0732">Signal</keyword>
<evidence type="ECO:0000259" key="6">
    <source>
        <dbReference type="Pfam" id="PF25973"/>
    </source>
</evidence>
<dbReference type="GO" id="GO:1990281">
    <property type="term" value="C:efflux pump complex"/>
    <property type="evidence" value="ECO:0007669"/>
    <property type="project" value="TreeGrafter"/>
</dbReference>
<dbReference type="Pfam" id="PF25967">
    <property type="entry name" value="RND-MFP_C"/>
    <property type="match status" value="1"/>
</dbReference>
<dbReference type="InterPro" id="IPR058627">
    <property type="entry name" value="MdtA-like_C"/>
</dbReference>
<feature type="coiled-coil region" evidence="2">
    <location>
        <begin position="106"/>
        <end position="133"/>
    </location>
</feature>
<dbReference type="Gene3D" id="2.40.50.100">
    <property type="match status" value="1"/>
</dbReference>
<dbReference type="Pfam" id="PF25973">
    <property type="entry name" value="BSH_CzcB"/>
    <property type="match status" value="1"/>
</dbReference>
<sequence>MYLGITIAVIASAAALACVQAVSSESDAVAESTAQPSLSVNVTTLEPQTLPTTIAANGDIAAWQEIIIGTEIGGLRLVDVKVDVGDEVTEGQVLAVYNDTTVRAELARSRAAVAEAEATLAEANANAQRARSLKTTGSLSEQQIQQYETAELTARARLGVAQAQNEAQALRLAQTQIVAPDDGLITSRTATVGAVTGPDQELFRLMRHGRLEWRAEVAASELNKLQPGQIARLTLPGGGELEGRVRTIAPLVDVSTRNGTVYVDLPASDVARAGMFARGEFELGTRRAMTLPQSAVLLRDGFSYVMRLGPDSRVVQTKVTTGQRVGERIEIAGGIEASAQVVASGGAFLGDGDLVRVVEDPSSWDAMNRAEEAP</sequence>
<dbReference type="PANTHER" id="PTHR30469:SF15">
    <property type="entry name" value="HLYD FAMILY OF SECRETION PROTEINS"/>
    <property type="match status" value="1"/>
</dbReference>
<dbReference type="EMBL" id="QNTU01000002">
    <property type="protein sequence ID" value="RBI68783.1"/>
    <property type="molecule type" value="Genomic_DNA"/>
</dbReference>
<dbReference type="GO" id="GO:0015562">
    <property type="term" value="F:efflux transmembrane transporter activity"/>
    <property type="evidence" value="ECO:0007669"/>
    <property type="project" value="TreeGrafter"/>
</dbReference>
<evidence type="ECO:0000313" key="8">
    <source>
        <dbReference type="Proteomes" id="UP000252204"/>
    </source>
</evidence>
<protein>
    <submittedName>
        <fullName evidence="7">Efflux transporter periplasmic adaptor subunit</fullName>
    </submittedName>
</protein>
<reference evidence="8" key="1">
    <citation type="submission" date="2018-06" db="EMBL/GenBank/DDBJ databases">
        <title>Whole genome sequencing of four bacterial strains from South Shetland trench revealing bio-synthetic gene clusters.</title>
        <authorList>
            <person name="Abdel-Mageed W.M."/>
            <person name="Lehri B."/>
            <person name="Jarmusch S."/>
            <person name="Miranda K."/>
            <person name="Goodfellow M."/>
            <person name="Jaspars M."/>
            <person name="Karlyshev A.V."/>
        </authorList>
    </citation>
    <scope>NUCLEOTIDE SEQUENCE [LARGE SCALE GENOMIC DNA]</scope>
    <source>
        <strain evidence="8">SST4</strain>
    </source>
</reference>
<gene>
    <name evidence="7" type="ORF">DQ400_05295</name>
</gene>
<dbReference type="InterPro" id="IPR058647">
    <property type="entry name" value="BSH_CzcB-like"/>
</dbReference>
<feature type="domain" description="CzcB-like barrel-sandwich hybrid" evidence="6">
    <location>
        <begin position="77"/>
        <end position="205"/>
    </location>
</feature>
<dbReference type="InterPro" id="IPR058792">
    <property type="entry name" value="Beta-barrel_RND_2"/>
</dbReference>
<dbReference type="Gene3D" id="2.40.30.170">
    <property type="match status" value="1"/>
</dbReference>
<name>A0A365TS77_9GAMM</name>
<keyword evidence="2" id="KW-0175">Coiled coil</keyword>
<dbReference type="Pfam" id="PF25954">
    <property type="entry name" value="Beta-barrel_RND_2"/>
    <property type="match status" value="1"/>
</dbReference>
<proteinExistence type="inferred from homology"/>
<dbReference type="AlphaFoldDB" id="A0A365TS77"/>
<comment type="caution">
    <text evidence="7">The sequence shown here is derived from an EMBL/GenBank/DDBJ whole genome shotgun (WGS) entry which is preliminary data.</text>
</comment>
<dbReference type="InterPro" id="IPR006143">
    <property type="entry name" value="RND_pump_MFP"/>
</dbReference>
<evidence type="ECO:0000256" key="3">
    <source>
        <dbReference type="SAM" id="SignalP"/>
    </source>
</evidence>
<feature type="chain" id="PRO_5016983903" evidence="3">
    <location>
        <begin position="18"/>
        <end position="374"/>
    </location>
</feature>
<dbReference type="Gene3D" id="1.10.287.470">
    <property type="entry name" value="Helix hairpin bin"/>
    <property type="match status" value="1"/>
</dbReference>
<dbReference type="OrthoDB" id="7265739at2"/>
<evidence type="ECO:0000313" key="7">
    <source>
        <dbReference type="EMBL" id="RBI68783.1"/>
    </source>
</evidence>
<evidence type="ECO:0000256" key="2">
    <source>
        <dbReference type="SAM" id="Coils"/>
    </source>
</evidence>
<dbReference type="PANTHER" id="PTHR30469">
    <property type="entry name" value="MULTIDRUG RESISTANCE PROTEIN MDTA"/>
    <property type="match status" value="1"/>
</dbReference>
<evidence type="ECO:0000259" key="5">
    <source>
        <dbReference type="Pfam" id="PF25967"/>
    </source>
</evidence>
<evidence type="ECO:0000256" key="1">
    <source>
        <dbReference type="ARBA" id="ARBA00009477"/>
    </source>
</evidence>
<feature type="domain" description="Multidrug resistance protein MdtA-like C-terminal permuted SH3" evidence="5">
    <location>
        <begin position="288"/>
        <end position="346"/>
    </location>
</feature>
<dbReference type="NCBIfam" id="TIGR01730">
    <property type="entry name" value="RND_mfp"/>
    <property type="match status" value="1"/>
</dbReference>
<comment type="similarity">
    <text evidence="1">Belongs to the membrane fusion protein (MFP) (TC 8.A.1) family.</text>
</comment>
<feature type="signal peptide" evidence="3">
    <location>
        <begin position="1"/>
        <end position="17"/>
    </location>
</feature>
<evidence type="ECO:0000259" key="4">
    <source>
        <dbReference type="Pfam" id="PF25954"/>
    </source>
</evidence>
<organism evidence="7 8">
    <name type="scientific">Vreelandella sulfidaeris</name>
    <dbReference type="NCBI Taxonomy" id="115553"/>
    <lineage>
        <taxon>Bacteria</taxon>
        <taxon>Pseudomonadati</taxon>
        <taxon>Pseudomonadota</taxon>
        <taxon>Gammaproteobacteria</taxon>
        <taxon>Oceanospirillales</taxon>
        <taxon>Halomonadaceae</taxon>
        <taxon>Vreelandella</taxon>
    </lineage>
</organism>
<dbReference type="Proteomes" id="UP000252204">
    <property type="component" value="Unassembled WGS sequence"/>
</dbReference>
<dbReference type="SUPFAM" id="SSF111369">
    <property type="entry name" value="HlyD-like secretion proteins"/>
    <property type="match status" value="1"/>
</dbReference>
<keyword evidence="8" id="KW-1185">Reference proteome</keyword>
<feature type="domain" description="CusB-like beta-barrel" evidence="4">
    <location>
        <begin position="215"/>
        <end position="281"/>
    </location>
</feature>
<accession>A0A365TS77</accession>
<dbReference type="Gene3D" id="2.40.420.20">
    <property type="match status" value="1"/>
</dbReference>